<evidence type="ECO:0000313" key="3">
    <source>
        <dbReference type="EMBL" id="KAJ5608185.1"/>
    </source>
</evidence>
<dbReference type="RefSeq" id="XP_056755609.1">
    <property type="nucleotide sequence ID" value="XM_056895861.1"/>
</dbReference>
<sequence>METPGSVPLRQLPSSDNLHNQEAPEYAEHDSSSDYSPLHNEEPPSYSQAQSTGQIPRREHTTSFPRLAWVFLFSIIYVALVLYTWAMTAILSTRPLKSNSWTYSTETLHYLYFDKDETDFHREEKIYRSVRTIQTFIQVVTLPWISTVCTSAAVIFKQNRKNSMGRQATTLADREWTDFSLYRALICGKWRQYGSKLVAAAIFIWVFGLITYPIQSLFLSSRSVKVRTYPQQRADIYDFRSVGSSSASYSVGKDVLQVRDALNKANTNTYQPNLWNNNSGVQFLTLNDMSSQTFYSQLPSGFNTGLVRQFAPRVNSTATYEIIEASQFPVNCGSSSGAFYAEYSASYSWYSTFSWGVIACMPGNMTESPWRTERKRQEFSEVLYLNMTQDEYLSADYTGQAALYRITVNTTAGFFELPNYMNQGVPGPLLDKDPVDLCDQHCLKQLHTYYSGGYHRRDESTAGSALKAISLDSISGQRKGPLLSSAIATFGPGSFIDTFMAIASTLEEDKGADESLSNLRSICITNPTLANLLGNSSPECMSIDSSPNGTWYPAGSQIAGWIYGFENAADSIPRVFTAAAFLANEEFLSDQGGGWYINQDLGTDMDLPSISRVGIIVVSILMGLYLLPLLALSLYADCYSR</sequence>
<dbReference type="GeneID" id="81586103"/>
<accession>A0AAD6ED34</accession>
<feature type="transmembrane region" description="Helical" evidence="2">
    <location>
        <begin position="197"/>
        <end position="218"/>
    </location>
</feature>
<comment type="caution">
    <text evidence="3">The sequence shown here is derived from an EMBL/GenBank/DDBJ whole genome shotgun (WGS) entry which is preliminary data.</text>
</comment>
<reference evidence="3" key="1">
    <citation type="journal article" date="2023" name="IMA Fungus">
        <title>Comparative genomic study of the Penicillium genus elucidates a diverse pangenome and 15 lateral gene transfer events.</title>
        <authorList>
            <person name="Petersen C."/>
            <person name="Sorensen T."/>
            <person name="Nielsen M.R."/>
            <person name="Sondergaard T.E."/>
            <person name="Sorensen J.L."/>
            <person name="Fitzpatrick D.A."/>
            <person name="Frisvad J.C."/>
            <person name="Nielsen K.L."/>
        </authorList>
    </citation>
    <scope>NUCLEOTIDE SEQUENCE</scope>
    <source>
        <strain evidence="3">IBT 12815</strain>
    </source>
</reference>
<evidence type="ECO:0000256" key="1">
    <source>
        <dbReference type="SAM" id="MobiDB-lite"/>
    </source>
</evidence>
<name>A0AAD6ED34_9EURO</name>
<dbReference type="AlphaFoldDB" id="A0AAD6ED34"/>
<reference evidence="3" key="2">
    <citation type="submission" date="2023-01" db="EMBL/GenBank/DDBJ databases">
        <authorList>
            <person name="Petersen C."/>
        </authorList>
    </citation>
    <scope>NUCLEOTIDE SEQUENCE</scope>
    <source>
        <strain evidence="3">IBT 12815</strain>
    </source>
</reference>
<dbReference type="EMBL" id="JAQJAE010000002">
    <property type="protein sequence ID" value="KAJ5608185.1"/>
    <property type="molecule type" value="Genomic_DNA"/>
</dbReference>
<feature type="transmembrane region" description="Helical" evidence="2">
    <location>
        <begin position="67"/>
        <end position="91"/>
    </location>
</feature>
<dbReference type="Proteomes" id="UP001213799">
    <property type="component" value="Unassembled WGS sequence"/>
</dbReference>
<organism evidence="3 4">
    <name type="scientific">Penicillium hordei</name>
    <dbReference type="NCBI Taxonomy" id="40994"/>
    <lineage>
        <taxon>Eukaryota</taxon>
        <taxon>Fungi</taxon>
        <taxon>Dikarya</taxon>
        <taxon>Ascomycota</taxon>
        <taxon>Pezizomycotina</taxon>
        <taxon>Eurotiomycetes</taxon>
        <taxon>Eurotiomycetidae</taxon>
        <taxon>Eurotiales</taxon>
        <taxon>Aspergillaceae</taxon>
        <taxon>Penicillium</taxon>
    </lineage>
</organism>
<keyword evidence="4" id="KW-1185">Reference proteome</keyword>
<keyword evidence="2" id="KW-0472">Membrane</keyword>
<feature type="transmembrane region" description="Helical" evidence="2">
    <location>
        <begin position="613"/>
        <end position="636"/>
    </location>
</feature>
<protein>
    <submittedName>
        <fullName evidence="3">Uncharacterized protein</fullName>
    </submittedName>
</protein>
<evidence type="ECO:0000256" key="2">
    <source>
        <dbReference type="SAM" id="Phobius"/>
    </source>
</evidence>
<feature type="region of interest" description="Disordered" evidence="1">
    <location>
        <begin position="1"/>
        <end position="57"/>
    </location>
</feature>
<feature type="transmembrane region" description="Helical" evidence="2">
    <location>
        <begin position="136"/>
        <end position="156"/>
    </location>
</feature>
<keyword evidence="2" id="KW-1133">Transmembrane helix</keyword>
<evidence type="ECO:0000313" key="4">
    <source>
        <dbReference type="Proteomes" id="UP001213799"/>
    </source>
</evidence>
<keyword evidence="2" id="KW-0812">Transmembrane</keyword>
<proteinExistence type="predicted"/>
<gene>
    <name evidence="3" type="ORF">N7537_004804</name>
</gene>
<feature type="compositionally biased region" description="Polar residues" evidence="1">
    <location>
        <begin position="45"/>
        <end position="54"/>
    </location>
</feature>